<evidence type="ECO:0008006" key="5">
    <source>
        <dbReference type="Google" id="ProtNLM"/>
    </source>
</evidence>
<proteinExistence type="predicted"/>
<name>A0A3N1GQC2_9ACTN</name>
<keyword evidence="2" id="KW-1133">Transmembrane helix</keyword>
<reference evidence="3 4" key="1">
    <citation type="submission" date="2018-11" db="EMBL/GenBank/DDBJ databases">
        <title>Sequencing the genomes of 1000 actinobacteria strains.</title>
        <authorList>
            <person name="Klenk H.-P."/>
        </authorList>
    </citation>
    <scope>NUCLEOTIDE SEQUENCE [LARGE SCALE GENOMIC DNA]</scope>
    <source>
        <strain evidence="3 4">DSM 43634</strain>
    </source>
</reference>
<keyword evidence="2" id="KW-0472">Membrane</keyword>
<feature type="compositionally biased region" description="Acidic residues" evidence="1">
    <location>
        <begin position="25"/>
        <end position="38"/>
    </location>
</feature>
<evidence type="ECO:0000313" key="4">
    <source>
        <dbReference type="Proteomes" id="UP000271683"/>
    </source>
</evidence>
<evidence type="ECO:0000313" key="3">
    <source>
        <dbReference type="EMBL" id="ROP32326.1"/>
    </source>
</evidence>
<feature type="transmembrane region" description="Helical" evidence="2">
    <location>
        <begin position="84"/>
        <end position="109"/>
    </location>
</feature>
<evidence type="ECO:0000256" key="1">
    <source>
        <dbReference type="SAM" id="MobiDB-lite"/>
    </source>
</evidence>
<feature type="transmembrane region" description="Helical" evidence="2">
    <location>
        <begin position="116"/>
        <end position="140"/>
    </location>
</feature>
<dbReference type="EMBL" id="RJKL01000001">
    <property type="protein sequence ID" value="ROP32326.1"/>
    <property type="molecule type" value="Genomic_DNA"/>
</dbReference>
<dbReference type="Proteomes" id="UP000271683">
    <property type="component" value="Unassembled WGS sequence"/>
</dbReference>
<evidence type="ECO:0000256" key="2">
    <source>
        <dbReference type="SAM" id="Phobius"/>
    </source>
</evidence>
<gene>
    <name evidence="3" type="ORF">EDD30_5264</name>
</gene>
<accession>A0A3N1GQC2</accession>
<sequence>MTESQPAAAREQRGDAVPGQRDTGEWDDFMPEEDDEDQGPLPELPPLPDDPRWRVEHLPLLTAFSFALMMCAASVGFLTSGVPAAFGAVAGVAIVTVSYTMSTLVLAWADTVRPALLMPLGITTYVVKYSLLGVILAFVISSEWQGRSALGWGVVAGVMGWSAVQVWWVARLSRRQ</sequence>
<dbReference type="AlphaFoldDB" id="A0A3N1GQC2"/>
<comment type="caution">
    <text evidence="3">The sequence shown here is derived from an EMBL/GenBank/DDBJ whole genome shotgun (WGS) entry which is preliminary data.</text>
</comment>
<feature type="transmembrane region" description="Helical" evidence="2">
    <location>
        <begin position="58"/>
        <end position="78"/>
    </location>
</feature>
<organism evidence="3 4">
    <name type="scientific">Couchioplanes caeruleus</name>
    <dbReference type="NCBI Taxonomy" id="56438"/>
    <lineage>
        <taxon>Bacteria</taxon>
        <taxon>Bacillati</taxon>
        <taxon>Actinomycetota</taxon>
        <taxon>Actinomycetes</taxon>
        <taxon>Micromonosporales</taxon>
        <taxon>Micromonosporaceae</taxon>
        <taxon>Couchioplanes</taxon>
    </lineage>
</organism>
<keyword evidence="2" id="KW-0812">Transmembrane</keyword>
<feature type="transmembrane region" description="Helical" evidence="2">
    <location>
        <begin position="152"/>
        <end position="170"/>
    </location>
</feature>
<feature type="region of interest" description="Disordered" evidence="1">
    <location>
        <begin position="1"/>
        <end position="49"/>
    </location>
</feature>
<dbReference type="RefSeq" id="WP_244945405.1">
    <property type="nucleotide sequence ID" value="NZ_RJKL01000001.1"/>
</dbReference>
<protein>
    <recommendedName>
        <fullName evidence="5">ATP synthase protein I</fullName>
    </recommendedName>
</protein>